<dbReference type="InterPro" id="IPR001810">
    <property type="entry name" value="F-box_dom"/>
</dbReference>
<feature type="compositionally biased region" description="Basic and acidic residues" evidence="1">
    <location>
        <begin position="463"/>
        <end position="480"/>
    </location>
</feature>
<sequence>MSRTAGGEHGAVLPLPRLDMLPEELVSNIVHRLDYDDLASIRLVCRALETKSFHDFATEYFSAKAFMISSDSLHVLTAISEDKRLRTYLRSIYIITCYFSDSAFKCPNGCHCAWKPSTRQAETYRYYIKDQAHLKASGEEQQILTRAFRNLPNLAGLHIADGLHAGEDMEDACLYGLQKVLRRTNRPPSVAPPTKDDGEYGRWFIHVWLIMLRAIAQSGTSTITAFGSIITKTSDGLSVGKNLKISQKTFTGMMSAMRNLKSLHLTIRGTQLVKPVKGGSPDIEASADVMSNFASIFDQSKLEEVVLSYDMSEPTGRLHTAFMQNVALSKLKKLSMDGVQMPASALIAGINQLTSVNDLLISWTSLSKGKWTSVLRAIAQLPTLEHLHLMWLQEDGRKCYFLEQQEADRENDWLDDGEAGFDADDEEDDDDDGSMPELEPADGFDLPRSNDPPPTTSATPGKTDQDREFQAPGREGHGERGYYVCLKGTEEIAKYIPIFIEKYNLGEDLADEALGMPFPPFAAGGAGPPGLPPVNINNLMNMLGEPGLGGAPHVHPPAPAATTQGNNAAGGGGAHAHNHGPHVPPGFVSLGHGPGYSMMMGTLPMHGGPPAAVAAGAQQANPQPPPGPAPTAATLPHDQIPHPDSQEWDDLFGLEVDDDDFNEDMFDDAQEGAVDDDFEGGGEDVWSETLPIRHARLPSTAESTEGGAPLPASYGSEEGLD</sequence>
<feature type="region of interest" description="Disordered" evidence="1">
    <location>
        <begin position="609"/>
        <end position="646"/>
    </location>
</feature>
<dbReference type="AlphaFoldDB" id="A0AAE0WNC5"/>
<evidence type="ECO:0000313" key="4">
    <source>
        <dbReference type="Proteomes" id="UP001274830"/>
    </source>
</evidence>
<feature type="compositionally biased region" description="Low complexity" evidence="1">
    <location>
        <begin position="609"/>
        <end position="621"/>
    </location>
</feature>
<dbReference type="Proteomes" id="UP001274830">
    <property type="component" value="Unassembled WGS sequence"/>
</dbReference>
<evidence type="ECO:0000259" key="2">
    <source>
        <dbReference type="PROSITE" id="PS50181"/>
    </source>
</evidence>
<dbReference type="CDD" id="cd09917">
    <property type="entry name" value="F-box_SF"/>
    <property type="match status" value="1"/>
</dbReference>
<gene>
    <name evidence="3" type="ORF">LTR78_005144</name>
</gene>
<dbReference type="InterPro" id="IPR032675">
    <property type="entry name" value="LRR_dom_sf"/>
</dbReference>
<evidence type="ECO:0000313" key="3">
    <source>
        <dbReference type="EMBL" id="KAK3674800.1"/>
    </source>
</evidence>
<organism evidence="3 4">
    <name type="scientific">Recurvomyces mirabilis</name>
    <dbReference type="NCBI Taxonomy" id="574656"/>
    <lineage>
        <taxon>Eukaryota</taxon>
        <taxon>Fungi</taxon>
        <taxon>Dikarya</taxon>
        <taxon>Ascomycota</taxon>
        <taxon>Pezizomycotina</taxon>
        <taxon>Dothideomycetes</taxon>
        <taxon>Dothideomycetidae</taxon>
        <taxon>Mycosphaerellales</taxon>
        <taxon>Teratosphaeriaceae</taxon>
        <taxon>Recurvomyces</taxon>
    </lineage>
</organism>
<feature type="region of interest" description="Disordered" evidence="1">
    <location>
        <begin position="555"/>
        <end position="582"/>
    </location>
</feature>
<feature type="domain" description="F-box" evidence="2">
    <location>
        <begin position="15"/>
        <end position="64"/>
    </location>
</feature>
<proteinExistence type="predicted"/>
<protein>
    <recommendedName>
        <fullName evidence="2">F-box domain-containing protein</fullName>
    </recommendedName>
</protein>
<dbReference type="InterPro" id="IPR036047">
    <property type="entry name" value="F-box-like_dom_sf"/>
</dbReference>
<keyword evidence="4" id="KW-1185">Reference proteome</keyword>
<feature type="region of interest" description="Disordered" evidence="1">
    <location>
        <begin position="411"/>
        <end position="480"/>
    </location>
</feature>
<dbReference type="SUPFAM" id="SSF52047">
    <property type="entry name" value="RNI-like"/>
    <property type="match status" value="1"/>
</dbReference>
<comment type="caution">
    <text evidence="3">The sequence shown here is derived from an EMBL/GenBank/DDBJ whole genome shotgun (WGS) entry which is preliminary data.</text>
</comment>
<dbReference type="SUPFAM" id="SSF81383">
    <property type="entry name" value="F-box domain"/>
    <property type="match status" value="1"/>
</dbReference>
<feature type="region of interest" description="Disordered" evidence="1">
    <location>
        <begin position="696"/>
        <end position="721"/>
    </location>
</feature>
<dbReference type="Gene3D" id="3.80.10.10">
    <property type="entry name" value="Ribonuclease Inhibitor"/>
    <property type="match status" value="1"/>
</dbReference>
<name>A0AAE0WNC5_9PEZI</name>
<accession>A0AAE0WNC5</accession>
<dbReference type="Pfam" id="PF00646">
    <property type="entry name" value="F-box"/>
    <property type="match status" value="1"/>
</dbReference>
<dbReference type="EMBL" id="JAUTXT010000017">
    <property type="protein sequence ID" value="KAK3674800.1"/>
    <property type="molecule type" value="Genomic_DNA"/>
</dbReference>
<dbReference type="PROSITE" id="PS50181">
    <property type="entry name" value="FBOX"/>
    <property type="match status" value="1"/>
</dbReference>
<evidence type="ECO:0000256" key="1">
    <source>
        <dbReference type="SAM" id="MobiDB-lite"/>
    </source>
</evidence>
<reference evidence="3" key="1">
    <citation type="submission" date="2023-07" db="EMBL/GenBank/DDBJ databases">
        <title>Black Yeasts Isolated from many extreme environments.</title>
        <authorList>
            <person name="Coleine C."/>
            <person name="Stajich J.E."/>
            <person name="Selbmann L."/>
        </authorList>
    </citation>
    <scope>NUCLEOTIDE SEQUENCE</scope>
    <source>
        <strain evidence="3">CCFEE 5485</strain>
    </source>
</reference>
<feature type="compositionally biased region" description="Acidic residues" evidence="1">
    <location>
        <begin position="413"/>
        <end position="442"/>
    </location>
</feature>